<keyword evidence="4" id="KW-0554">One-carbon metabolism</keyword>
<protein>
    <recommendedName>
        <fullName evidence="3">dihydrofolate reductase</fullName>
        <ecNumber evidence="3">1.5.1.3</ecNumber>
    </recommendedName>
</protein>
<accession>A0A2A9CNF7</accession>
<keyword evidence="9" id="KW-1185">Reference proteome</keyword>
<comment type="similarity">
    <text evidence="2">Belongs to the dihydrofolate reductase family.</text>
</comment>
<dbReference type="Pfam" id="PF00186">
    <property type="entry name" value="DHFR_1"/>
    <property type="match status" value="1"/>
</dbReference>
<dbReference type="InterPro" id="IPR012259">
    <property type="entry name" value="DHFR"/>
</dbReference>
<evidence type="ECO:0000256" key="3">
    <source>
        <dbReference type="ARBA" id="ARBA00012856"/>
    </source>
</evidence>
<dbReference type="InterPro" id="IPR001796">
    <property type="entry name" value="DHFR_dom"/>
</dbReference>
<dbReference type="InterPro" id="IPR024072">
    <property type="entry name" value="DHFR-like_dom_sf"/>
</dbReference>
<evidence type="ECO:0000256" key="6">
    <source>
        <dbReference type="ARBA" id="ARBA00023002"/>
    </source>
</evidence>
<reference evidence="8 9" key="1">
    <citation type="submission" date="2017-10" db="EMBL/GenBank/DDBJ databases">
        <title>Sequencing the genomes of 1000 actinobacteria strains.</title>
        <authorList>
            <person name="Klenk H.-P."/>
        </authorList>
    </citation>
    <scope>NUCLEOTIDE SEQUENCE [LARGE SCALE GENOMIC DNA]</scope>
    <source>
        <strain evidence="8 9">DSM 15597</strain>
    </source>
</reference>
<dbReference type="GO" id="GO:0006730">
    <property type="term" value="P:one-carbon metabolic process"/>
    <property type="evidence" value="ECO:0007669"/>
    <property type="project" value="UniProtKB-KW"/>
</dbReference>
<dbReference type="GO" id="GO:0046654">
    <property type="term" value="P:tetrahydrofolate biosynthetic process"/>
    <property type="evidence" value="ECO:0007669"/>
    <property type="project" value="UniProtKB-UniPathway"/>
</dbReference>
<dbReference type="EC" id="1.5.1.3" evidence="3"/>
<evidence type="ECO:0000313" key="8">
    <source>
        <dbReference type="EMBL" id="PFG15954.1"/>
    </source>
</evidence>
<dbReference type="Proteomes" id="UP000226079">
    <property type="component" value="Unassembled WGS sequence"/>
</dbReference>
<dbReference type="GO" id="GO:0046655">
    <property type="term" value="P:folic acid metabolic process"/>
    <property type="evidence" value="ECO:0007669"/>
    <property type="project" value="TreeGrafter"/>
</dbReference>
<evidence type="ECO:0000256" key="4">
    <source>
        <dbReference type="ARBA" id="ARBA00022563"/>
    </source>
</evidence>
<dbReference type="EMBL" id="PDJC01000001">
    <property type="protein sequence ID" value="PFG15954.1"/>
    <property type="molecule type" value="Genomic_DNA"/>
</dbReference>
<keyword evidence="5" id="KW-0521">NADP</keyword>
<organism evidence="8 9">
    <name type="scientific">Propionicimonas paludicola</name>
    <dbReference type="NCBI Taxonomy" id="185243"/>
    <lineage>
        <taxon>Bacteria</taxon>
        <taxon>Bacillati</taxon>
        <taxon>Actinomycetota</taxon>
        <taxon>Actinomycetes</taxon>
        <taxon>Propionibacteriales</taxon>
        <taxon>Nocardioidaceae</taxon>
        <taxon>Propionicimonas</taxon>
    </lineage>
</organism>
<name>A0A2A9CNF7_9ACTN</name>
<feature type="domain" description="DHFR" evidence="7">
    <location>
        <begin position="8"/>
        <end position="169"/>
    </location>
</feature>
<evidence type="ECO:0000256" key="5">
    <source>
        <dbReference type="ARBA" id="ARBA00022857"/>
    </source>
</evidence>
<dbReference type="PANTHER" id="PTHR48069">
    <property type="entry name" value="DIHYDROFOLATE REDUCTASE"/>
    <property type="match status" value="1"/>
</dbReference>
<dbReference type="AlphaFoldDB" id="A0A2A9CNF7"/>
<dbReference type="CDD" id="cd00209">
    <property type="entry name" value="DHFR"/>
    <property type="match status" value="1"/>
</dbReference>
<sequence length="169" mass="18751">MAYHRSVQLIGIAIVGANGVIGDGAHQPFEIPEDWARFKRVTSGHPLIMGRRTHEAIARWLPHRTTIVVTTRPESVELPDGERARGMAVSGVDEAIDAALRLDRVVYVAGGGTIYRQAWDRLTNLDLTEVHATAPGTVFFPQIDPAQWLEVSREPHDGFDFVGYRRISS</sequence>
<comment type="caution">
    <text evidence="8">The sequence shown here is derived from an EMBL/GenBank/DDBJ whole genome shotgun (WGS) entry which is preliminary data.</text>
</comment>
<dbReference type="GO" id="GO:0004146">
    <property type="term" value="F:dihydrofolate reductase activity"/>
    <property type="evidence" value="ECO:0007669"/>
    <property type="project" value="UniProtKB-EC"/>
</dbReference>
<dbReference type="UniPathway" id="UPA00077">
    <property type="reaction ID" value="UER00158"/>
</dbReference>
<comment type="pathway">
    <text evidence="1">Cofactor biosynthesis; tetrahydrofolate biosynthesis; 5,6,7,8-tetrahydrofolate from 7,8-dihydrofolate: step 1/1.</text>
</comment>
<dbReference type="PRINTS" id="PR00070">
    <property type="entry name" value="DHFR"/>
</dbReference>
<evidence type="ECO:0000256" key="1">
    <source>
        <dbReference type="ARBA" id="ARBA00004903"/>
    </source>
</evidence>
<dbReference type="SUPFAM" id="SSF53597">
    <property type="entry name" value="Dihydrofolate reductase-like"/>
    <property type="match status" value="1"/>
</dbReference>
<dbReference type="GO" id="GO:0005829">
    <property type="term" value="C:cytosol"/>
    <property type="evidence" value="ECO:0007669"/>
    <property type="project" value="TreeGrafter"/>
</dbReference>
<evidence type="ECO:0000256" key="2">
    <source>
        <dbReference type="ARBA" id="ARBA00009539"/>
    </source>
</evidence>
<dbReference type="PROSITE" id="PS51330">
    <property type="entry name" value="DHFR_2"/>
    <property type="match status" value="1"/>
</dbReference>
<proteinExistence type="inferred from homology"/>
<dbReference type="PANTHER" id="PTHR48069:SF3">
    <property type="entry name" value="DIHYDROFOLATE REDUCTASE"/>
    <property type="match status" value="1"/>
</dbReference>
<gene>
    <name evidence="8" type="ORF">ATK74_0475</name>
</gene>
<dbReference type="GO" id="GO:0050661">
    <property type="term" value="F:NADP binding"/>
    <property type="evidence" value="ECO:0007669"/>
    <property type="project" value="InterPro"/>
</dbReference>
<dbReference type="Gene3D" id="3.40.430.10">
    <property type="entry name" value="Dihydrofolate Reductase, subunit A"/>
    <property type="match status" value="1"/>
</dbReference>
<dbReference type="GO" id="GO:0046452">
    <property type="term" value="P:dihydrofolate metabolic process"/>
    <property type="evidence" value="ECO:0007669"/>
    <property type="project" value="TreeGrafter"/>
</dbReference>
<evidence type="ECO:0000313" key="9">
    <source>
        <dbReference type="Proteomes" id="UP000226079"/>
    </source>
</evidence>
<evidence type="ECO:0000259" key="7">
    <source>
        <dbReference type="PROSITE" id="PS51330"/>
    </source>
</evidence>
<keyword evidence="6" id="KW-0560">Oxidoreductase</keyword>